<dbReference type="Gene3D" id="3.30.450.150">
    <property type="entry name" value="Haem-degrading domain"/>
    <property type="match status" value="1"/>
</dbReference>
<keyword evidence="2" id="KW-1185">Reference proteome</keyword>
<dbReference type="InterPro" id="IPR005624">
    <property type="entry name" value="PduO/GlcC-like"/>
</dbReference>
<dbReference type="PANTHER" id="PTHR34309:SF10">
    <property type="entry name" value="SLR1406 PROTEIN"/>
    <property type="match status" value="1"/>
</dbReference>
<dbReference type="Proteomes" id="UP000621500">
    <property type="component" value="Unassembled WGS sequence"/>
</dbReference>
<dbReference type="SUPFAM" id="SSF143744">
    <property type="entry name" value="GlcG-like"/>
    <property type="match status" value="1"/>
</dbReference>
<sequence>MSLDVNGALDFDRALEYVLRARAIGAELGLRVTVAVLDPAGHPILVARGADRWHGPYMAMGKARLAAAFRKPTSVLLENWRDRPLFAASLTEVLPGGVTLNPGGYPIVRDGELVGAIGVGGGSPDQDELVARRTVTELSGTQTTTHSTDPTTT</sequence>
<reference evidence="1 2" key="1">
    <citation type="submission" date="2021-01" db="EMBL/GenBank/DDBJ databases">
        <title>Whole genome shotgun sequence of Plantactinospora mayteni NBRC 109088.</title>
        <authorList>
            <person name="Komaki H."/>
            <person name="Tamura T."/>
        </authorList>
    </citation>
    <scope>NUCLEOTIDE SEQUENCE [LARGE SCALE GENOMIC DNA]</scope>
    <source>
        <strain evidence="1 2">NBRC 109088</strain>
    </source>
</reference>
<dbReference type="InterPro" id="IPR052517">
    <property type="entry name" value="GlcG_carb_metab_protein"/>
</dbReference>
<dbReference type="RefSeq" id="WP_203858658.1">
    <property type="nucleotide sequence ID" value="NZ_BAAAZQ010000001.1"/>
</dbReference>
<dbReference type="EMBL" id="BONX01000023">
    <property type="protein sequence ID" value="GIG97185.1"/>
    <property type="molecule type" value="Genomic_DNA"/>
</dbReference>
<name>A0ABQ4ERF1_9ACTN</name>
<proteinExistence type="predicted"/>
<accession>A0ABQ4ERF1</accession>
<evidence type="ECO:0008006" key="3">
    <source>
        <dbReference type="Google" id="ProtNLM"/>
    </source>
</evidence>
<dbReference type="PANTHER" id="PTHR34309">
    <property type="entry name" value="SLR1406 PROTEIN"/>
    <property type="match status" value="1"/>
</dbReference>
<organism evidence="1 2">
    <name type="scientific">Plantactinospora mayteni</name>
    <dbReference type="NCBI Taxonomy" id="566021"/>
    <lineage>
        <taxon>Bacteria</taxon>
        <taxon>Bacillati</taxon>
        <taxon>Actinomycetota</taxon>
        <taxon>Actinomycetes</taxon>
        <taxon>Micromonosporales</taxon>
        <taxon>Micromonosporaceae</taxon>
        <taxon>Plantactinospora</taxon>
    </lineage>
</organism>
<evidence type="ECO:0000313" key="1">
    <source>
        <dbReference type="EMBL" id="GIG97185.1"/>
    </source>
</evidence>
<dbReference type="Pfam" id="PF03928">
    <property type="entry name" value="HbpS-like"/>
    <property type="match status" value="1"/>
</dbReference>
<evidence type="ECO:0000313" key="2">
    <source>
        <dbReference type="Proteomes" id="UP000621500"/>
    </source>
</evidence>
<gene>
    <name evidence="1" type="ORF">Pma05_37580</name>
</gene>
<comment type="caution">
    <text evidence="1">The sequence shown here is derived from an EMBL/GenBank/DDBJ whole genome shotgun (WGS) entry which is preliminary data.</text>
</comment>
<dbReference type="InterPro" id="IPR038084">
    <property type="entry name" value="PduO/GlcC-like_sf"/>
</dbReference>
<protein>
    <recommendedName>
        <fullName evidence="3">Heme-binding protein</fullName>
    </recommendedName>
</protein>